<accession>A0A832EKX8</accession>
<dbReference type="AlphaFoldDB" id="A0A832EKX8"/>
<dbReference type="CDD" id="cd16377">
    <property type="entry name" value="23S_rRNA_IVP_like"/>
    <property type="match status" value="1"/>
</dbReference>
<dbReference type="Pfam" id="PF05635">
    <property type="entry name" value="23S_rRNA_IVP"/>
    <property type="match status" value="1"/>
</dbReference>
<proteinExistence type="predicted"/>
<protein>
    <submittedName>
        <fullName evidence="1">Four helix bundle protein</fullName>
    </submittedName>
</protein>
<dbReference type="InterPro" id="IPR036583">
    <property type="entry name" value="23S_rRNA_IVS_sf"/>
</dbReference>
<dbReference type="EMBL" id="DSTK01000041">
    <property type="protein sequence ID" value="HFK98618.1"/>
    <property type="molecule type" value="Genomic_DNA"/>
</dbReference>
<organism evidence="1">
    <name type="scientific">Desulfacinum infernum</name>
    <dbReference type="NCBI Taxonomy" id="35837"/>
    <lineage>
        <taxon>Bacteria</taxon>
        <taxon>Pseudomonadati</taxon>
        <taxon>Thermodesulfobacteriota</taxon>
        <taxon>Syntrophobacteria</taxon>
        <taxon>Syntrophobacterales</taxon>
        <taxon>Syntrophobacteraceae</taxon>
        <taxon>Desulfacinum</taxon>
    </lineage>
</organism>
<sequence length="123" mass="13911">MEFHRPHKRLDVWKVSMELCQDVYRLTELLPDSEKYGLTAQIRRAAVSVPSNIAEGAGRNSLAEFRQFLSIAQGSLAELDTQLELCGKYLGLLDMEAVSEVREKIERIGCMITALRRSLSRKG</sequence>
<reference evidence="1" key="1">
    <citation type="journal article" date="2020" name="mSystems">
        <title>Genome- and Community-Level Interaction Insights into Carbon Utilization and Element Cycling Functions of Hydrothermarchaeota in Hydrothermal Sediment.</title>
        <authorList>
            <person name="Zhou Z."/>
            <person name="Liu Y."/>
            <person name="Xu W."/>
            <person name="Pan J."/>
            <person name="Luo Z.H."/>
            <person name="Li M."/>
        </authorList>
    </citation>
    <scope>NUCLEOTIDE SEQUENCE [LARGE SCALE GENOMIC DNA]</scope>
    <source>
        <strain evidence="1">SpSt-456</strain>
    </source>
</reference>
<dbReference type="InterPro" id="IPR012657">
    <property type="entry name" value="23S_rRNA-intervening_sequence"/>
</dbReference>
<name>A0A832EKX8_9BACT</name>
<dbReference type="Gene3D" id="1.20.1440.60">
    <property type="entry name" value="23S rRNA-intervening sequence"/>
    <property type="match status" value="1"/>
</dbReference>
<dbReference type="NCBIfam" id="TIGR02436">
    <property type="entry name" value="four helix bundle protein"/>
    <property type="match status" value="1"/>
</dbReference>
<evidence type="ECO:0000313" key="1">
    <source>
        <dbReference type="EMBL" id="HFK98618.1"/>
    </source>
</evidence>
<dbReference type="PANTHER" id="PTHR38471">
    <property type="entry name" value="FOUR HELIX BUNDLE PROTEIN"/>
    <property type="match status" value="1"/>
</dbReference>
<comment type="caution">
    <text evidence="1">The sequence shown here is derived from an EMBL/GenBank/DDBJ whole genome shotgun (WGS) entry which is preliminary data.</text>
</comment>
<dbReference type="SUPFAM" id="SSF158446">
    <property type="entry name" value="IVS-encoded protein-like"/>
    <property type="match status" value="1"/>
</dbReference>
<dbReference type="PANTHER" id="PTHR38471:SF2">
    <property type="entry name" value="FOUR HELIX BUNDLE PROTEIN"/>
    <property type="match status" value="1"/>
</dbReference>
<gene>
    <name evidence="1" type="ORF">ENS06_14995</name>
</gene>